<accession>A0ABU1JEX6</accession>
<dbReference type="Proteomes" id="UP001185069">
    <property type="component" value="Unassembled WGS sequence"/>
</dbReference>
<evidence type="ECO:0000259" key="1">
    <source>
        <dbReference type="Pfam" id="PF12697"/>
    </source>
</evidence>
<dbReference type="GO" id="GO:0016787">
    <property type="term" value="F:hydrolase activity"/>
    <property type="evidence" value="ECO:0007669"/>
    <property type="project" value="UniProtKB-KW"/>
</dbReference>
<keyword evidence="2" id="KW-0378">Hydrolase</keyword>
<comment type="caution">
    <text evidence="2">The sequence shown here is derived from an EMBL/GenBank/DDBJ whole genome shotgun (WGS) entry which is preliminary data.</text>
</comment>
<keyword evidence="3" id="KW-1185">Reference proteome</keyword>
<reference evidence="2 3" key="1">
    <citation type="submission" date="2023-07" db="EMBL/GenBank/DDBJ databases">
        <title>Sequencing the genomes of 1000 actinobacteria strains.</title>
        <authorList>
            <person name="Klenk H.-P."/>
        </authorList>
    </citation>
    <scope>NUCLEOTIDE SEQUENCE [LARGE SCALE GENOMIC DNA]</scope>
    <source>
        <strain evidence="2 3">DSM 14555</strain>
    </source>
</reference>
<dbReference type="PIRSF" id="PIRSF037442">
    <property type="entry name" value="UCP037442_abhydr"/>
    <property type="match status" value="1"/>
</dbReference>
<dbReference type="SUPFAM" id="SSF53474">
    <property type="entry name" value="alpha/beta-Hydrolases"/>
    <property type="match status" value="1"/>
</dbReference>
<gene>
    <name evidence="2" type="ORF">JOE69_002180</name>
</gene>
<sequence length="281" mass="31733">MPGEPLRLRTDDGQTLAATVFEPSAAATETVVIACATGVLARYYRRYAEFLRQHGYRAITFDYRGIGESRTADLSMLRGPWSDWGRYDLDAALGYALDRGKASLVGHSFGGFAAGLAPHGAGLHRILMVGAQHAFWLDYRHGSRARFWYRWHLKMPLLTRRYGYFPGKRLGLAEDLPRGVALDWAHSPRDFTRRDPELRRNLAAVEARIAAVAATDDPFATPRATERMLGYYPNAVKTSSFLPPARYRQTEIGHFSLFNDKFATTFWLETVEFLAGQEPWP</sequence>
<dbReference type="InterPro" id="IPR000073">
    <property type="entry name" value="AB_hydrolase_1"/>
</dbReference>
<proteinExistence type="predicted"/>
<name>A0ABU1JEX6_9MICC</name>
<feature type="domain" description="AB hydrolase-1" evidence="1">
    <location>
        <begin position="41"/>
        <end position="230"/>
    </location>
</feature>
<protein>
    <submittedName>
        <fullName evidence="2">Alpha/beta hydrolase</fullName>
    </submittedName>
</protein>
<dbReference type="Pfam" id="PF12697">
    <property type="entry name" value="Abhydrolase_6"/>
    <property type="match status" value="1"/>
</dbReference>
<dbReference type="RefSeq" id="WP_309798662.1">
    <property type="nucleotide sequence ID" value="NZ_BAAAHY010000005.1"/>
</dbReference>
<dbReference type="Gene3D" id="3.40.50.1820">
    <property type="entry name" value="alpha/beta hydrolase"/>
    <property type="match status" value="1"/>
</dbReference>
<dbReference type="InterPro" id="IPR029058">
    <property type="entry name" value="AB_hydrolase_fold"/>
</dbReference>
<dbReference type="EMBL" id="JAVDQF010000001">
    <property type="protein sequence ID" value="MDR6269942.1"/>
    <property type="molecule type" value="Genomic_DNA"/>
</dbReference>
<organism evidence="2 3">
    <name type="scientific">Arthrobacter russicus</name>
    <dbReference type="NCBI Taxonomy" id="172040"/>
    <lineage>
        <taxon>Bacteria</taxon>
        <taxon>Bacillati</taxon>
        <taxon>Actinomycetota</taxon>
        <taxon>Actinomycetes</taxon>
        <taxon>Micrococcales</taxon>
        <taxon>Micrococcaceae</taxon>
        <taxon>Arthrobacter</taxon>
    </lineage>
</organism>
<evidence type="ECO:0000313" key="3">
    <source>
        <dbReference type="Proteomes" id="UP001185069"/>
    </source>
</evidence>
<dbReference type="InterPro" id="IPR017208">
    <property type="entry name" value="UCP037442_abhydr"/>
</dbReference>
<evidence type="ECO:0000313" key="2">
    <source>
        <dbReference type="EMBL" id="MDR6269942.1"/>
    </source>
</evidence>